<accession>A0AAD9KDI6</accession>
<dbReference type="Proteomes" id="UP001208570">
    <property type="component" value="Unassembled WGS sequence"/>
</dbReference>
<keyword evidence="1" id="KW-0812">Transmembrane</keyword>
<sequence length="480" mass="53676">MYVKMILGIHSEMIGFLFMIIVVMVTVTSSVSSELCNTSPEEALYTTGKGCLRDNELRFVDMFMLSSWEKLCTGTNTLQDCLRSQFQTCSKQYIQDVIVAAMTHIYEYMNTWIPSVDSLIQMINRRCEGSSVRDSFVYAYQQAKQFDCVNDETRSDVNNCVQVLLEETADVRLSGNTSYMTSPNRQQSIIRFGMSTFQCVRNLVRANCNHWAQDLLLDLVNETIPQQLRMTFVKDKIDIPLTKMSILSTVRATVGAYGGVHLVVHDLIAPITCSVSGHMIYLSNQLFIINGYNHAADKDGQTYIDKLEIAFFRTGGGFTEPKIQINSTELGYVIMIRKSPEGYMFSIRISDDVLRTSSGILISGCSFCKGQVINVTAGSISEDDKHCHDICEDVQITDEDVTLDLRKACIFDCIKNAGSDSSKIFLSDVIEARDYDDALVLFDPPTIAPSQESSSGSLHGILPESTRIIVIMACYKLFGN</sequence>
<gene>
    <name evidence="2" type="ORF">LSH36_11g05030</name>
</gene>
<organism evidence="2 3">
    <name type="scientific">Paralvinella palmiformis</name>
    <dbReference type="NCBI Taxonomy" id="53620"/>
    <lineage>
        <taxon>Eukaryota</taxon>
        <taxon>Metazoa</taxon>
        <taxon>Spiralia</taxon>
        <taxon>Lophotrochozoa</taxon>
        <taxon>Annelida</taxon>
        <taxon>Polychaeta</taxon>
        <taxon>Sedentaria</taxon>
        <taxon>Canalipalpata</taxon>
        <taxon>Terebellida</taxon>
        <taxon>Terebelliformia</taxon>
        <taxon>Alvinellidae</taxon>
        <taxon>Paralvinella</taxon>
    </lineage>
</organism>
<evidence type="ECO:0000313" key="2">
    <source>
        <dbReference type="EMBL" id="KAK2169302.1"/>
    </source>
</evidence>
<dbReference type="EMBL" id="JAODUP010000011">
    <property type="protein sequence ID" value="KAK2169302.1"/>
    <property type="molecule type" value="Genomic_DNA"/>
</dbReference>
<dbReference type="AlphaFoldDB" id="A0AAD9KDI6"/>
<comment type="caution">
    <text evidence="2">The sequence shown here is derived from an EMBL/GenBank/DDBJ whole genome shotgun (WGS) entry which is preliminary data.</text>
</comment>
<evidence type="ECO:0000313" key="3">
    <source>
        <dbReference type="Proteomes" id="UP001208570"/>
    </source>
</evidence>
<keyword evidence="1" id="KW-1133">Transmembrane helix</keyword>
<reference evidence="2" key="1">
    <citation type="journal article" date="2023" name="Mol. Biol. Evol.">
        <title>Third-Generation Sequencing Reveals the Adaptive Role of the Epigenome in Three Deep-Sea Polychaetes.</title>
        <authorList>
            <person name="Perez M."/>
            <person name="Aroh O."/>
            <person name="Sun Y."/>
            <person name="Lan Y."/>
            <person name="Juniper S.K."/>
            <person name="Young C.R."/>
            <person name="Angers B."/>
            <person name="Qian P.Y."/>
        </authorList>
    </citation>
    <scope>NUCLEOTIDE SEQUENCE</scope>
    <source>
        <strain evidence="2">P08H-3</strain>
    </source>
</reference>
<proteinExistence type="predicted"/>
<feature type="transmembrane region" description="Helical" evidence="1">
    <location>
        <begin position="12"/>
        <end position="31"/>
    </location>
</feature>
<evidence type="ECO:0000256" key="1">
    <source>
        <dbReference type="SAM" id="Phobius"/>
    </source>
</evidence>
<name>A0AAD9KDI6_9ANNE</name>
<protein>
    <submittedName>
        <fullName evidence="2">Uncharacterized protein</fullName>
    </submittedName>
</protein>
<keyword evidence="3" id="KW-1185">Reference proteome</keyword>
<keyword evidence="1" id="KW-0472">Membrane</keyword>